<dbReference type="Proteomes" id="UP000045706">
    <property type="component" value="Unassembled WGS sequence"/>
</dbReference>
<organism evidence="2 3">
    <name type="scientific">Verticillium longisporum</name>
    <name type="common">Verticillium dahliae var. longisporum</name>
    <dbReference type="NCBI Taxonomy" id="100787"/>
    <lineage>
        <taxon>Eukaryota</taxon>
        <taxon>Fungi</taxon>
        <taxon>Dikarya</taxon>
        <taxon>Ascomycota</taxon>
        <taxon>Pezizomycotina</taxon>
        <taxon>Sordariomycetes</taxon>
        <taxon>Hypocreomycetidae</taxon>
        <taxon>Glomerellales</taxon>
        <taxon>Plectosphaerellaceae</taxon>
        <taxon>Verticillium</taxon>
    </lineage>
</organism>
<evidence type="ECO:0000313" key="4">
    <source>
        <dbReference type="Proteomes" id="UP000045706"/>
    </source>
</evidence>
<accession>A0A0G4M2C5</accession>
<dbReference type="EMBL" id="CVQI01003224">
    <property type="protein sequence ID" value="CRK12521.1"/>
    <property type="molecule type" value="Genomic_DNA"/>
</dbReference>
<name>A0A0G4M2C5_VERLO</name>
<proteinExistence type="predicted"/>
<keyword evidence="3" id="KW-1185">Reference proteome</keyword>
<sequence length="84" mass="9213">MVLFETQALDTDKSNDDFFSDAKTGVQPVVGSGQMIYWQACTVKVFGTGKEVGQPVERVPQCDGQVLARKGVSLIFEIGRMKEV</sequence>
<gene>
    <name evidence="2" type="ORF">BN1708_015049</name>
    <name evidence="1" type="ORF">BN1723_009768</name>
</gene>
<dbReference type="Proteomes" id="UP000044602">
    <property type="component" value="Unassembled WGS sequence"/>
</dbReference>
<dbReference type="AlphaFoldDB" id="A0A0G4M2C5"/>
<evidence type="ECO:0000313" key="3">
    <source>
        <dbReference type="Proteomes" id="UP000044602"/>
    </source>
</evidence>
<reference evidence="3 4" key="1">
    <citation type="submission" date="2015-05" db="EMBL/GenBank/DDBJ databases">
        <authorList>
            <person name="Fogelqvist Johan"/>
        </authorList>
    </citation>
    <scope>NUCLEOTIDE SEQUENCE [LARGE SCALE GENOMIC DNA]</scope>
    <source>
        <strain evidence="2">VL1</strain>
        <strain evidence="1">VL2</strain>
    </source>
</reference>
<protein>
    <submittedName>
        <fullName evidence="2">Uncharacterized protein</fullName>
    </submittedName>
</protein>
<evidence type="ECO:0000313" key="1">
    <source>
        <dbReference type="EMBL" id="CRK12521.1"/>
    </source>
</evidence>
<evidence type="ECO:0000313" key="2">
    <source>
        <dbReference type="EMBL" id="CRK27990.1"/>
    </source>
</evidence>
<dbReference type="EMBL" id="CVQH01020585">
    <property type="protein sequence ID" value="CRK27990.1"/>
    <property type="molecule type" value="Genomic_DNA"/>
</dbReference>